<keyword evidence="6 13" id="KW-0808">Transferase</keyword>
<comment type="function">
    <text evidence="12 13">Ethanolamine phosphate transferase involved in glycosylphosphatidylinositol-anchor biosynthesis. Transfers ethanolamine phosphate to the first alpha-1,4-linked mannose of the glycosylphosphatidylinositol precursor of GPI-anchor.</text>
</comment>
<keyword evidence="8 13" id="KW-0256">Endoplasmic reticulum</keyword>
<sequence length="589" mass="65335">MARVGRIGFLGTAICMECAHTKSIHLNNPLDNWFCDGLRADKAFQFFPDPSKPTNDSSVKDVVPMAPFLRSQVLNHGTFGVSHTRVPTESRPGHVALIAGLYEDVAAVTTGWNSTRLTSTASLIEASIPGAGEVQIFPAGAVPGRVEDQMYEAEFEDYSKDATELDYWVFDRIKKLFKDANTDKKLNAKLRQDIIVFFLPLLDLDTTEHAHRPYSQEYLRNIQIVDQDVQEITEIIDRFYGDDKTAFIFTADHEMSDWGSHGDGHPDNTRTPLIAWGSGVAKPRTVKSGKAPGHEDGFSGDWQLGHVYRHDVAQADIAALMAYLAGLEFPVNSPYPGFAETNIEKRLAAIEELIREQDYRAAMKQSDELSKIALQGLRYLQTYAWLSLRTLVTAGYLGWIAFAFTTAVDVYMLDGKTDSALFQASPITYYAYALFPVLLWEEVLARTMALAEGRKKLFSQFSKTDTVKFAMNAVACLALLEVMVQSYYNRQVYTIVYLAAAAWPLIYGTDFVKSDFSALHGHFLASVGGILIFLIGVLYIVIEKRLLVQTIPSKDGQGTADSNGVSKLITGLQVRLVALAILVTRSSVS</sequence>
<evidence type="ECO:0000256" key="3">
    <source>
        <dbReference type="ARBA" id="ARBA00008400"/>
    </source>
</evidence>
<evidence type="ECO:0000256" key="10">
    <source>
        <dbReference type="ARBA" id="ARBA00023136"/>
    </source>
</evidence>
<gene>
    <name evidence="16" type="ORF">H109_03229</name>
</gene>
<feature type="transmembrane region" description="Helical" evidence="13">
    <location>
        <begin position="524"/>
        <end position="542"/>
    </location>
</feature>
<evidence type="ECO:0000256" key="8">
    <source>
        <dbReference type="ARBA" id="ARBA00022824"/>
    </source>
</evidence>
<keyword evidence="5 13" id="KW-0337">GPI-anchor biosynthesis</keyword>
<evidence type="ECO:0000313" key="16">
    <source>
        <dbReference type="EMBL" id="KDB24933.1"/>
    </source>
</evidence>
<evidence type="ECO:0000256" key="2">
    <source>
        <dbReference type="ARBA" id="ARBA00004687"/>
    </source>
</evidence>
<keyword evidence="11" id="KW-0325">Glycoprotein</keyword>
<evidence type="ECO:0000259" key="14">
    <source>
        <dbReference type="Pfam" id="PF00884"/>
    </source>
</evidence>
<dbReference type="PANTHER" id="PTHR12250:SF0">
    <property type="entry name" value="GPI ETHANOLAMINE PHOSPHATE TRANSFERASE 1"/>
    <property type="match status" value="1"/>
</dbReference>
<evidence type="ECO:0000256" key="9">
    <source>
        <dbReference type="ARBA" id="ARBA00022989"/>
    </source>
</evidence>
<dbReference type="GO" id="GO:0051377">
    <property type="term" value="F:mannose-ethanolamine phosphotransferase activity"/>
    <property type="evidence" value="ECO:0007669"/>
    <property type="project" value="UniProtKB-UniRule"/>
</dbReference>
<feature type="transmembrane region" description="Helical" evidence="13">
    <location>
        <begin position="494"/>
        <end position="512"/>
    </location>
</feature>
<dbReference type="AlphaFoldDB" id="A0A059JB65"/>
<evidence type="ECO:0000256" key="13">
    <source>
        <dbReference type="RuleBase" id="RU367138"/>
    </source>
</evidence>
<dbReference type="HOGENOM" id="CLU_007676_1_0_1"/>
<evidence type="ECO:0000256" key="4">
    <source>
        <dbReference type="ARBA" id="ARBA00020831"/>
    </source>
</evidence>
<keyword evidence="17" id="KW-1185">Reference proteome</keyword>
<dbReference type="Proteomes" id="UP000024533">
    <property type="component" value="Unassembled WGS sequence"/>
</dbReference>
<organism evidence="16 17">
    <name type="scientific">Trichophyton interdigitale (strain MR816)</name>
    <dbReference type="NCBI Taxonomy" id="1215338"/>
    <lineage>
        <taxon>Eukaryota</taxon>
        <taxon>Fungi</taxon>
        <taxon>Dikarya</taxon>
        <taxon>Ascomycota</taxon>
        <taxon>Pezizomycotina</taxon>
        <taxon>Eurotiomycetes</taxon>
        <taxon>Eurotiomycetidae</taxon>
        <taxon>Onygenales</taxon>
        <taxon>Arthrodermataceae</taxon>
        <taxon>Trichophyton</taxon>
    </lineage>
</organism>
<dbReference type="OrthoDB" id="4438867at2759"/>
<evidence type="ECO:0000256" key="1">
    <source>
        <dbReference type="ARBA" id="ARBA00004477"/>
    </source>
</evidence>
<dbReference type="UniPathway" id="UPA00196"/>
<keyword evidence="10 13" id="KW-0472">Membrane</keyword>
<dbReference type="Gene3D" id="3.40.720.10">
    <property type="entry name" value="Alkaline Phosphatase, subunit A"/>
    <property type="match status" value="1"/>
</dbReference>
<comment type="caution">
    <text evidence="16">The sequence shown here is derived from an EMBL/GenBank/DDBJ whole genome shotgun (WGS) entry which is preliminary data.</text>
</comment>
<keyword evidence="7 13" id="KW-0812">Transmembrane</keyword>
<evidence type="ECO:0000313" key="17">
    <source>
        <dbReference type="Proteomes" id="UP000024533"/>
    </source>
</evidence>
<dbReference type="CDD" id="cd16020">
    <property type="entry name" value="GPI_EPT_1"/>
    <property type="match status" value="1"/>
</dbReference>
<evidence type="ECO:0000256" key="12">
    <source>
        <dbReference type="ARBA" id="ARBA00024850"/>
    </source>
</evidence>
<feature type="transmembrane region" description="Helical" evidence="13">
    <location>
        <begin position="386"/>
        <end position="407"/>
    </location>
</feature>
<dbReference type="EMBL" id="AOKY01000234">
    <property type="protein sequence ID" value="KDB24933.1"/>
    <property type="molecule type" value="Genomic_DNA"/>
</dbReference>
<evidence type="ECO:0000256" key="7">
    <source>
        <dbReference type="ARBA" id="ARBA00022692"/>
    </source>
</evidence>
<dbReference type="GO" id="GO:0005789">
    <property type="term" value="C:endoplasmic reticulum membrane"/>
    <property type="evidence" value="ECO:0007669"/>
    <property type="project" value="UniProtKB-SubCell"/>
</dbReference>
<dbReference type="InterPro" id="IPR017850">
    <property type="entry name" value="Alkaline_phosphatase_core_sf"/>
</dbReference>
<dbReference type="GO" id="GO:0006506">
    <property type="term" value="P:GPI anchor biosynthetic process"/>
    <property type="evidence" value="ECO:0007669"/>
    <property type="project" value="UniProtKB-UniPathway"/>
</dbReference>
<name>A0A059JB65_TRIIM</name>
<dbReference type="EC" id="2.-.-.-" evidence="13"/>
<dbReference type="InterPro" id="IPR007070">
    <property type="entry name" value="GPI_EtnP_transferase_1"/>
</dbReference>
<comment type="caution">
    <text evidence="13">Lacks conserved residue(s) required for the propagation of feature annotation.</text>
</comment>
<evidence type="ECO:0000259" key="15">
    <source>
        <dbReference type="Pfam" id="PF04987"/>
    </source>
</evidence>
<evidence type="ECO:0000256" key="11">
    <source>
        <dbReference type="ARBA" id="ARBA00023180"/>
    </source>
</evidence>
<proteinExistence type="inferred from homology"/>
<dbReference type="InterPro" id="IPR037671">
    <property type="entry name" value="PIGN_N"/>
</dbReference>
<evidence type="ECO:0000256" key="5">
    <source>
        <dbReference type="ARBA" id="ARBA00022502"/>
    </source>
</evidence>
<comment type="pathway">
    <text evidence="2 13">Glycolipid biosynthesis; glycosylphosphatidylinositol-anchor biosynthesis.</text>
</comment>
<dbReference type="STRING" id="1215338.A0A059JB65"/>
<feature type="domain" description="Sulfatase N-terminal" evidence="14">
    <location>
        <begin position="205"/>
        <end position="286"/>
    </location>
</feature>
<dbReference type="PANTHER" id="PTHR12250">
    <property type="entry name" value="PHOSPHATIDYLINOSITOL GLYCAN, CLASS N"/>
    <property type="match status" value="1"/>
</dbReference>
<dbReference type="InterPro" id="IPR017852">
    <property type="entry name" value="GPI_EtnP_transferase_1_C"/>
</dbReference>
<evidence type="ECO:0000256" key="6">
    <source>
        <dbReference type="ARBA" id="ARBA00022679"/>
    </source>
</evidence>
<comment type="subcellular location">
    <subcellularLocation>
        <location evidence="1 13">Endoplasmic reticulum membrane</location>
        <topology evidence="1 13">Multi-pass membrane protein</topology>
    </subcellularLocation>
</comment>
<dbReference type="SUPFAM" id="SSF53649">
    <property type="entry name" value="Alkaline phosphatase-like"/>
    <property type="match status" value="1"/>
</dbReference>
<dbReference type="Pfam" id="PF00884">
    <property type="entry name" value="Sulfatase"/>
    <property type="match status" value="1"/>
</dbReference>
<dbReference type="Pfam" id="PF04987">
    <property type="entry name" value="PigN"/>
    <property type="match status" value="1"/>
</dbReference>
<feature type="domain" description="GPI ethanolamine phosphate transferase 1 C-terminal" evidence="15">
    <location>
        <begin position="375"/>
        <end position="517"/>
    </location>
</feature>
<comment type="similarity">
    <text evidence="3 13">Belongs to the PIGG/PIGN/PIGO family. PIGN subfamily.</text>
</comment>
<feature type="transmembrane region" description="Helical" evidence="13">
    <location>
        <begin position="427"/>
        <end position="448"/>
    </location>
</feature>
<accession>A0A059JB65</accession>
<keyword evidence="9 13" id="KW-1133">Transmembrane helix</keyword>
<reference evidence="16 17" key="1">
    <citation type="submission" date="2014-02" db="EMBL/GenBank/DDBJ databases">
        <title>The Genome Sequence of Trichophyton interdigitale MR816.</title>
        <authorList>
            <consortium name="The Broad Institute Genomics Platform"/>
            <person name="Cuomo C.A."/>
            <person name="White T.C."/>
            <person name="Graser Y."/>
            <person name="Martinez-Rossi N."/>
            <person name="Heitman J."/>
            <person name="Young S.K."/>
            <person name="Zeng Q."/>
            <person name="Gargeya S."/>
            <person name="Abouelleil A."/>
            <person name="Alvarado L."/>
            <person name="Chapman S.B."/>
            <person name="Gainer-Dewar J."/>
            <person name="Goldberg J."/>
            <person name="Griggs A."/>
            <person name="Gujja S."/>
            <person name="Hansen M."/>
            <person name="Howarth C."/>
            <person name="Imamovic A."/>
            <person name="Larimer J."/>
            <person name="Martinez D."/>
            <person name="Murphy C."/>
            <person name="Pearson M.D."/>
            <person name="Persinoti G."/>
            <person name="Poon T."/>
            <person name="Priest M."/>
            <person name="Roberts A.D."/>
            <person name="Saif S."/>
            <person name="Shea T.D."/>
            <person name="Sykes S.N."/>
            <person name="Wortman J."/>
            <person name="Nusbaum C."/>
            <person name="Birren B."/>
        </authorList>
    </citation>
    <scope>NUCLEOTIDE SEQUENCE [LARGE SCALE GENOMIC DNA]</scope>
    <source>
        <strain evidence="16 17">MR816</strain>
    </source>
</reference>
<dbReference type="InterPro" id="IPR000917">
    <property type="entry name" value="Sulfatase_N"/>
</dbReference>
<protein>
    <recommendedName>
        <fullName evidence="4 13">GPI ethanolamine phosphate transferase 1</fullName>
        <ecNumber evidence="13">2.-.-.-</ecNumber>
    </recommendedName>
</protein>